<reference evidence="13 14" key="1">
    <citation type="journal article" date="2015" name="Sci. Rep.">
        <title>The genome of Leishmania panamensis: insights into genomics of the L. (Viannia) subgenus.</title>
        <authorList>
            <person name="Llanes A."/>
            <person name="Restrepo C.M."/>
            <person name="Vecchio G.D."/>
            <person name="Anguizola F.J."/>
            <person name="Lleonart R."/>
        </authorList>
    </citation>
    <scope>NUCLEOTIDE SEQUENCE [LARGE SCALE GENOMIC DNA]</scope>
    <source>
        <strain evidence="13 14">MHOM/PA/94/PSC-1</strain>
    </source>
</reference>
<dbReference type="GO" id="GO:0019563">
    <property type="term" value="P:glycerol catabolic process"/>
    <property type="evidence" value="ECO:0007669"/>
    <property type="project" value="UniProtKB-UniPathway"/>
</dbReference>
<dbReference type="InterPro" id="IPR043129">
    <property type="entry name" value="ATPase_NBD"/>
</dbReference>
<dbReference type="GO" id="GO:0046167">
    <property type="term" value="P:glycerol-3-phosphate biosynthetic process"/>
    <property type="evidence" value="ECO:0007669"/>
    <property type="project" value="TreeGrafter"/>
</dbReference>
<accession>A0A088S0X4</accession>
<dbReference type="GO" id="GO:0005739">
    <property type="term" value="C:mitochondrion"/>
    <property type="evidence" value="ECO:0007669"/>
    <property type="project" value="TreeGrafter"/>
</dbReference>
<organism evidence="13 14">
    <name type="scientific">Leishmania panamensis</name>
    <dbReference type="NCBI Taxonomy" id="5679"/>
    <lineage>
        <taxon>Eukaryota</taxon>
        <taxon>Discoba</taxon>
        <taxon>Euglenozoa</taxon>
        <taxon>Kinetoplastea</taxon>
        <taxon>Metakinetoplastina</taxon>
        <taxon>Trypanosomatida</taxon>
        <taxon>Trypanosomatidae</taxon>
        <taxon>Leishmaniinae</taxon>
        <taxon>Leishmania</taxon>
        <taxon>Leishmania guyanensis species complex</taxon>
    </lineage>
</organism>
<dbReference type="VEuPathDB" id="TriTrypDB:LPMP_342930"/>
<dbReference type="KEGG" id="lpan:LPMP_342930"/>
<evidence type="ECO:0000256" key="1">
    <source>
        <dbReference type="ARBA" id="ARBA00005190"/>
    </source>
</evidence>
<name>A0A088S0X4_LEIPA</name>
<proteinExistence type="inferred from homology"/>
<feature type="domain" description="Carbohydrate kinase FGGY N-terminal" evidence="11">
    <location>
        <begin position="3"/>
        <end position="261"/>
    </location>
</feature>
<evidence type="ECO:0000256" key="6">
    <source>
        <dbReference type="ARBA" id="ARBA00022777"/>
    </source>
</evidence>
<evidence type="ECO:0000256" key="4">
    <source>
        <dbReference type="ARBA" id="ARBA00022679"/>
    </source>
</evidence>
<dbReference type="Pfam" id="PF00370">
    <property type="entry name" value="FGGY_N"/>
    <property type="match status" value="1"/>
</dbReference>
<evidence type="ECO:0000256" key="5">
    <source>
        <dbReference type="ARBA" id="ARBA00022741"/>
    </source>
</evidence>
<evidence type="ECO:0000256" key="2">
    <source>
        <dbReference type="ARBA" id="ARBA00009156"/>
    </source>
</evidence>
<dbReference type="VEuPathDB" id="TriTrypDB:LPAL13_340035600"/>
<keyword evidence="5" id="KW-0547">Nucleotide-binding</keyword>
<gene>
    <name evidence="13" type="ORF">LPMP_342930</name>
</gene>
<dbReference type="CDD" id="cd07792">
    <property type="entry name" value="ASKHA_NBD_FGGY_GK1-3-like"/>
    <property type="match status" value="1"/>
</dbReference>
<evidence type="ECO:0000259" key="11">
    <source>
        <dbReference type="Pfam" id="PF00370"/>
    </source>
</evidence>
<dbReference type="UniPathway" id="UPA00618">
    <property type="reaction ID" value="UER00672"/>
</dbReference>
<dbReference type="eggNOG" id="KOG2517">
    <property type="taxonomic scope" value="Eukaryota"/>
</dbReference>
<dbReference type="EMBL" id="CP009403">
    <property type="protein sequence ID" value="AIO01919.1"/>
    <property type="molecule type" value="Genomic_DNA"/>
</dbReference>
<dbReference type="InterPro" id="IPR042018">
    <property type="entry name" value="GK1-3_metazoan-type"/>
</dbReference>
<dbReference type="GO" id="GO:0005524">
    <property type="term" value="F:ATP binding"/>
    <property type="evidence" value="ECO:0007669"/>
    <property type="project" value="UniProtKB-KW"/>
</dbReference>
<sequence>MPYVASIDQGTTSSRCIIFDEKFSILSEHQLPHKQITPQPGWLEHDPEEIYRNCCLCLAEAVKKLRAKDPKFDKVSAIGITNQRETGVAWDRQTGKPLCNAIVWSDARTYEVSNRIAKDFGSGDHNFAAHITGLPVSTYFTAFKFRWMLENVPAVAAARKSNMLLLGTIESWLLWKLSEGKVFVTDVSNASRTFLMNLSTQQWCDKLCEKLDIPRTALPAIRSNSERYCDVTANDYGIRDALGVPTPVAGCIGDQQSALFGHMGLHKGDAKNTYGTGCFMLMNVGTEPQFSKNGLLGTIAYKLGTESAKFALEGSIAGAGATMEWMRSNLNFYSHPREIDNIARKVSGTDGVVFVPAFGGLLAPYWDPTARGTLVGMTYKTNKSHIIRAALEAISMQVNAVLLAMKEDSGVEIKCLRVDGGLTRSRLLMEMQADILGVDLYVPHLTETTALGAALCAGLAVGVWKSVKEIQKTAKEQLSGETVSPTMTDKQVRKARLEAWNTAVKRSKWAKL</sequence>
<dbReference type="FunFam" id="3.30.420.40:FF:000108">
    <property type="entry name" value="Glycerol kinase, glycosomal"/>
    <property type="match status" value="1"/>
</dbReference>
<evidence type="ECO:0000256" key="7">
    <source>
        <dbReference type="ARBA" id="ARBA00022798"/>
    </source>
</evidence>
<keyword evidence="14" id="KW-1185">Reference proteome</keyword>
<dbReference type="PROSITE" id="PS00445">
    <property type="entry name" value="FGGY_KINASES_2"/>
    <property type="match status" value="1"/>
</dbReference>
<dbReference type="GO" id="GO:0004370">
    <property type="term" value="F:glycerol kinase activity"/>
    <property type="evidence" value="ECO:0007669"/>
    <property type="project" value="UniProtKB-EC"/>
</dbReference>
<keyword evidence="8" id="KW-0067">ATP-binding</keyword>
<evidence type="ECO:0000256" key="3">
    <source>
        <dbReference type="ARBA" id="ARBA00012099"/>
    </source>
</evidence>
<dbReference type="Proteomes" id="UP000063063">
    <property type="component" value="Chromosome 34"/>
</dbReference>
<dbReference type="PIRSF" id="PIRSF000538">
    <property type="entry name" value="GlpK"/>
    <property type="match status" value="1"/>
</dbReference>
<dbReference type="EC" id="2.7.1.30" evidence="3"/>
<dbReference type="PANTHER" id="PTHR10196">
    <property type="entry name" value="SUGAR KINASE"/>
    <property type="match status" value="1"/>
</dbReference>
<dbReference type="InterPro" id="IPR005999">
    <property type="entry name" value="Glycerol_kin"/>
</dbReference>
<evidence type="ECO:0000256" key="8">
    <source>
        <dbReference type="ARBA" id="ARBA00022840"/>
    </source>
</evidence>
<dbReference type="InterPro" id="IPR018485">
    <property type="entry name" value="FGGY_C"/>
</dbReference>
<keyword evidence="6 10" id="KW-0418">Kinase</keyword>
<evidence type="ECO:0000256" key="9">
    <source>
        <dbReference type="ARBA" id="ARBA00043149"/>
    </source>
</evidence>
<evidence type="ECO:0000313" key="13">
    <source>
        <dbReference type="EMBL" id="AIO01919.1"/>
    </source>
</evidence>
<dbReference type="Gene3D" id="3.30.420.40">
    <property type="match status" value="2"/>
</dbReference>
<evidence type="ECO:0000259" key="12">
    <source>
        <dbReference type="Pfam" id="PF02782"/>
    </source>
</evidence>
<dbReference type="OrthoDB" id="5422795at2759"/>
<dbReference type="NCBIfam" id="NF000756">
    <property type="entry name" value="PRK00047.1"/>
    <property type="match status" value="1"/>
</dbReference>
<keyword evidence="4 10" id="KW-0808">Transferase</keyword>
<dbReference type="GeneID" id="22578798"/>
<evidence type="ECO:0000313" key="14">
    <source>
        <dbReference type="Proteomes" id="UP000063063"/>
    </source>
</evidence>
<comment type="similarity">
    <text evidence="2 10">Belongs to the FGGY kinase family.</text>
</comment>
<protein>
    <recommendedName>
        <fullName evidence="3">glycerol kinase</fullName>
        <ecNumber evidence="3">2.7.1.30</ecNumber>
    </recommendedName>
    <alternativeName>
        <fullName evidence="9">ATP:glycerol 3-phosphotransferase</fullName>
    </alternativeName>
</protein>
<dbReference type="AlphaFoldDB" id="A0A088S0X4"/>
<dbReference type="SUPFAM" id="SSF53067">
    <property type="entry name" value="Actin-like ATPase domain"/>
    <property type="match status" value="2"/>
</dbReference>
<dbReference type="InterPro" id="IPR018483">
    <property type="entry name" value="Carb_kinase_FGGY_CS"/>
</dbReference>
<dbReference type="RefSeq" id="XP_010702719.1">
    <property type="nucleotide sequence ID" value="XM_010704417.1"/>
</dbReference>
<dbReference type="NCBIfam" id="TIGR01311">
    <property type="entry name" value="glycerol_kin"/>
    <property type="match status" value="1"/>
</dbReference>
<feature type="domain" description="Carbohydrate kinase FGGY C-terminal" evidence="12">
    <location>
        <begin position="271"/>
        <end position="460"/>
    </location>
</feature>
<dbReference type="PROSITE" id="PS00933">
    <property type="entry name" value="FGGY_KINASES_1"/>
    <property type="match status" value="1"/>
</dbReference>
<keyword evidence="7" id="KW-0319">Glycerol metabolism</keyword>
<dbReference type="InterPro" id="IPR000577">
    <property type="entry name" value="Carb_kinase_FGGY"/>
</dbReference>
<dbReference type="InterPro" id="IPR018484">
    <property type="entry name" value="FGGY_N"/>
</dbReference>
<evidence type="ECO:0000256" key="10">
    <source>
        <dbReference type="RuleBase" id="RU003733"/>
    </source>
</evidence>
<dbReference type="Pfam" id="PF02782">
    <property type="entry name" value="FGGY_C"/>
    <property type="match status" value="1"/>
</dbReference>
<dbReference type="GO" id="GO:0006641">
    <property type="term" value="P:triglyceride metabolic process"/>
    <property type="evidence" value="ECO:0007669"/>
    <property type="project" value="TreeGrafter"/>
</dbReference>
<dbReference type="FunFam" id="3.30.420.40:FF:000086">
    <property type="entry name" value="Glycerol kinase"/>
    <property type="match status" value="1"/>
</dbReference>
<dbReference type="PANTHER" id="PTHR10196:SF69">
    <property type="entry name" value="GLYCEROL KINASE"/>
    <property type="match status" value="1"/>
</dbReference>
<comment type="pathway">
    <text evidence="1">Polyol metabolism; glycerol degradation via glycerol kinase pathway; sn-glycerol 3-phosphate from glycerol: step 1/1.</text>
</comment>